<accession>A0A2V5HVQ3</accession>
<organism evidence="8 9">
    <name type="scientific">Aspergillus violaceofuscus (strain CBS 115571)</name>
    <dbReference type="NCBI Taxonomy" id="1450538"/>
    <lineage>
        <taxon>Eukaryota</taxon>
        <taxon>Fungi</taxon>
        <taxon>Dikarya</taxon>
        <taxon>Ascomycota</taxon>
        <taxon>Pezizomycotina</taxon>
        <taxon>Eurotiomycetes</taxon>
        <taxon>Eurotiomycetidae</taxon>
        <taxon>Eurotiales</taxon>
        <taxon>Aspergillaceae</taxon>
        <taxon>Aspergillus</taxon>
    </lineage>
</organism>
<dbReference type="GO" id="GO:0000981">
    <property type="term" value="F:DNA-binding transcription factor activity, RNA polymerase II-specific"/>
    <property type="evidence" value="ECO:0007669"/>
    <property type="project" value="InterPro"/>
</dbReference>
<name>A0A2V5HVQ3_ASPV1</name>
<proteinExistence type="predicted"/>
<dbReference type="GO" id="GO:0006351">
    <property type="term" value="P:DNA-templated transcription"/>
    <property type="evidence" value="ECO:0007669"/>
    <property type="project" value="InterPro"/>
</dbReference>
<dbReference type="SUPFAM" id="SSF57701">
    <property type="entry name" value="Zn2/Cys6 DNA-binding domain"/>
    <property type="match status" value="1"/>
</dbReference>
<dbReference type="Pfam" id="PF00172">
    <property type="entry name" value="Zn_clus"/>
    <property type="match status" value="1"/>
</dbReference>
<dbReference type="GO" id="GO:0000978">
    <property type="term" value="F:RNA polymerase II cis-regulatory region sequence-specific DNA binding"/>
    <property type="evidence" value="ECO:0007669"/>
    <property type="project" value="TreeGrafter"/>
</dbReference>
<feature type="compositionally biased region" description="Polar residues" evidence="6">
    <location>
        <begin position="99"/>
        <end position="108"/>
    </location>
</feature>
<feature type="region of interest" description="Disordered" evidence="6">
    <location>
        <begin position="91"/>
        <end position="147"/>
    </location>
</feature>
<evidence type="ECO:0000259" key="7">
    <source>
        <dbReference type="PROSITE" id="PS50048"/>
    </source>
</evidence>
<dbReference type="InterPro" id="IPR051127">
    <property type="entry name" value="Fungal_SecMet_Regulators"/>
</dbReference>
<dbReference type="Pfam" id="PF04082">
    <property type="entry name" value="Fungal_trans"/>
    <property type="match status" value="1"/>
</dbReference>
<keyword evidence="2" id="KW-0805">Transcription regulation</keyword>
<sequence length="747" mass="83599">MTHHDDSSIFKIDHQIRDTTELTSPNCPVQMADAESPAHSTGWRIAKACQECRKRKIKCNGVNPCKTCQLRGTLCVYRDVIRQRKKRYQYQERLDTDRSGSNGATTTTRPDEGSAARQLSPGPSHHQAQAHAQPRRRNPSVSLNFNNSVSATHMTSPSCKVQLYYGSTSHFALMHEVYRGLVAKSQPAEVDRPQGEVEEAGAGLDMFSFRRIFFGTPTDAHEANKTLASLDSQLLFLPYELAKCFLERFLATLYNLAPMWPKEEFYYQLDQMYGQGPEVRPDKVTQSILLVAMAIGALATQHHSWGDTLYDRVKLSMHSLDDVVNLQTIQLAIIMAHYQSEQGRPNSTFLLMGTATRKAISAGLHKEAPSAGEDAAESTEERRATFWSLCFYEIWTCFHLGRPSSLSLKDVSIALPEDSFLQVLISLGKIVARSASEMYGRRHESLLQMWKIARSIIDELRGFDGLMRQALGFGLDKCAQPGSLGVRQIIATTLYYHTILLTFRPFLIFRGRWHQDMKRSSCVASTKRATEIPSWLNDACTQALSAACRTIHHLCEASACNELVRELRYHGYFLGNSSFALMYDLMHGENLAATHLPWIHAAVQGMSMMRPGDPIKSSITAIQTVLRKIHPSYEWVAPETTKSQMYDYEHTPPFHPQRHPTSASHQGQSLMAVTAPGDPAVVGTLPMLSDLQGNLLQDGIRIPSGSVGSGDDLLDFTQSDMGWDFDFSTMDLEAFFSINANLDPMAF</sequence>
<dbReference type="PROSITE" id="PS00463">
    <property type="entry name" value="ZN2_CY6_FUNGAL_1"/>
    <property type="match status" value="1"/>
</dbReference>
<dbReference type="SMART" id="SM00906">
    <property type="entry name" value="Fungal_trans"/>
    <property type="match status" value="1"/>
</dbReference>
<dbReference type="GO" id="GO:0000435">
    <property type="term" value="P:positive regulation of transcription from RNA polymerase II promoter by galactose"/>
    <property type="evidence" value="ECO:0007669"/>
    <property type="project" value="TreeGrafter"/>
</dbReference>
<dbReference type="STRING" id="1450538.A0A2V5HVQ3"/>
<keyword evidence="1" id="KW-0479">Metal-binding</keyword>
<dbReference type="InterPro" id="IPR001138">
    <property type="entry name" value="Zn2Cys6_DnaBD"/>
</dbReference>
<dbReference type="PANTHER" id="PTHR47424:SF15">
    <property type="entry name" value="ZN(II)2CYS6 TRANSCRIPTION FACTOR (EUROFUNG)"/>
    <property type="match status" value="1"/>
</dbReference>
<reference evidence="8 9" key="1">
    <citation type="submission" date="2018-02" db="EMBL/GenBank/DDBJ databases">
        <title>The genomes of Aspergillus section Nigri reveals drivers in fungal speciation.</title>
        <authorList>
            <consortium name="DOE Joint Genome Institute"/>
            <person name="Vesth T.C."/>
            <person name="Nybo J."/>
            <person name="Theobald S."/>
            <person name="Brandl J."/>
            <person name="Frisvad J.C."/>
            <person name="Nielsen K.F."/>
            <person name="Lyhne E.K."/>
            <person name="Kogle M.E."/>
            <person name="Kuo A."/>
            <person name="Riley R."/>
            <person name="Clum A."/>
            <person name="Nolan M."/>
            <person name="Lipzen A."/>
            <person name="Salamov A."/>
            <person name="Henrissat B."/>
            <person name="Wiebenga A."/>
            <person name="De vries R.P."/>
            <person name="Grigoriev I.V."/>
            <person name="Mortensen U.H."/>
            <person name="Andersen M.R."/>
            <person name="Baker S.E."/>
        </authorList>
    </citation>
    <scope>NUCLEOTIDE SEQUENCE [LARGE SCALE GENOMIC DNA]</scope>
    <source>
        <strain evidence="8 9">CBS 115571</strain>
    </source>
</reference>
<gene>
    <name evidence="8" type="ORF">BO99DRAFT_113963</name>
</gene>
<evidence type="ECO:0000256" key="2">
    <source>
        <dbReference type="ARBA" id="ARBA00023015"/>
    </source>
</evidence>
<dbReference type="PROSITE" id="PS50048">
    <property type="entry name" value="ZN2_CY6_FUNGAL_2"/>
    <property type="match status" value="1"/>
</dbReference>
<protein>
    <submittedName>
        <fullName evidence="8">C6 zinc finger domain protein</fullName>
    </submittedName>
</protein>
<dbReference type="InterPro" id="IPR007219">
    <property type="entry name" value="XnlR_reg_dom"/>
</dbReference>
<evidence type="ECO:0000256" key="3">
    <source>
        <dbReference type="ARBA" id="ARBA00023125"/>
    </source>
</evidence>
<evidence type="ECO:0000256" key="4">
    <source>
        <dbReference type="ARBA" id="ARBA00023163"/>
    </source>
</evidence>
<dbReference type="OMA" id="HESLLHM"/>
<dbReference type="SMART" id="SM00066">
    <property type="entry name" value="GAL4"/>
    <property type="match status" value="1"/>
</dbReference>
<dbReference type="EMBL" id="KZ825126">
    <property type="protein sequence ID" value="PYI20370.1"/>
    <property type="molecule type" value="Genomic_DNA"/>
</dbReference>
<dbReference type="Proteomes" id="UP000249829">
    <property type="component" value="Unassembled WGS sequence"/>
</dbReference>
<evidence type="ECO:0000313" key="9">
    <source>
        <dbReference type="Proteomes" id="UP000249829"/>
    </source>
</evidence>
<dbReference type="InterPro" id="IPR036864">
    <property type="entry name" value="Zn2-C6_fun-type_DNA-bd_sf"/>
</dbReference>
<evidence type="ECO:0000256" key="1">
    <source>
        <dbReference type="ARBA" id="ARBA00022723"/>
    </source>
</evidence>
<dbReference type="PANTHER" id="PTHR47424">
    <property type="entry name" value="REGULATORY PROTEIN GAL4"/>
    <property type="match status" value="1"/>
</dbReference>
<keyword evidence="5" id="KW-0539">Nucleus</keyword>
<evidence type="ECO:0000256" key="6">
    <source>
        <dbReference type="SAM" id="MobiDB-lite"/>
    </source>
</evidence>
<keyword evidence="3" id="KW-0238">DNA-binding</keyword>
<keyword evidence="9" id="KW-1185">Reference proteome</keyword>
<dbReference type="AlphaFoldDB" id="A0A2V5HVQ3"/>
<feature type="domain" description="Zn(2)-C6 fungal-type" evidence="7">
    <location>
        <begin position="48"/>
        <end position="77"/>
    </location>
</feature>
<dbReference type="CDD" id="cd00067">
    <property type="entry name" value="GAL4"/>
    <property type="match status" value="1"/>
</dbReference>
<dbReference type="CDD" id="cd12148">
    <property type="entry name" value="fungal_TF_MHR"/>
    <property type="match status" value="1"/>
</dbReference>
<dbReference type="GO" id="GO:0005634">
    <property type="term" value="C:nucleus"/>
    <property type="evidence" value="ECO:0007669"/>
    <property type="project" value="TreeGrafter"/>
</dbReference>
<keyword evidence="4" id="KW-0804">Transcription</keyword>
<evidence type="ECO:0000256" key="5">
    <source>
        <dbReference type="ARBA" id="ARBA00023242"/>
    </source>
</evidence>
<dbReference type="Gene3D" id="4.10.240.10">
    <property type="entry name" value="Zn(2)-C6 fungal-type DNA-binding domain"/>
    <property type="match status" value="1"/>
</dbReference>
<evidence type="ECO:0000313" key="8">
    <source>
        <dbReference type="EMBL" id="PYI20370.1"/>
    </source>
</evidence>
<dbReference type="GO" id="GO:0008270">
    <property type="term" value="F:zinc ion binding"/>
    <property type="evidence" value="ECO:0007669"/>
    <property type="project" value="InterPro"/>
</dbReference>